<evidence type="ECO:0000313" key="2">
    <source>
        <dbReference type="Proteomes" id="UP000324222"/>
    </source>
</evidence>
<dbReference type="Proteomes" id="UP000324222">
    <property type="component" value="Unassembled WGS sequence"/>
</dbReference>
<comment type="caution">
    <text evidence="1">The sequence shown here is derived from an EMBL/GenBank/DDBJ whole genome shotgun (WGS) entry which is preliminary data.</text>
</comment>
<organism evidence="1 2">
    <name type="scientific">Portunus trituberculatus</name>
    <name type="common">Swimming crab</name>
    <name type="synonym">Neptunus trituberculatus</name>
    <dbReference type="NCBI Taxonomy" id="210409"/>
    <lineage>
        <taxon>Eukaryota</taxon>
        <taxon>Metazoa</taxon>
        <taxon>Ecdysozoa</taxon>
        <taxon>Arthropoda</taxon>
        <taxon>Crustacea</taxon>
        <taxon>Multicrustacea</taxon>
        <taxon>Malacostraca</taxon>
        <taxon>Eumalacostraca</taxon>
        <taxon>Eucarida</taxon>
        <taxon>Decapoda</taxon>
        <taxon>Pleocyemata</taxon>
        <taxon>Brachyura</taxon>
        <taxon>Eubrachyura</taxon>
        <taxon>Portunoidea</taxon>
        <taxon>Portunidae</taxon>
        <taxon>Portuninae</taxon>
        <taxon>Portunus</taxon>
    </lineage>
</organism>
<protein>
    <submittedName>
        <fullName evidence="1">Uncharacterized protein</fullName>
    </submittedName>
</protein>
<reference evidence="1 2" key="1">
    <citation type="submission" date="2019-05" db="EMBL/GenBank/DDBJ databases">
        <title>Another draft genome of Portunus trituberculatus and its Hox gene families provides insights of decapod evolution.</title>
        <authorList>
            <person name="Jeong J.-H."/>
            <person name="Song I."/>
            <person name="Kim S."/>
            <person name="Choi T."/>
            <person name="Kim D."/>
            <person name="Ryu S."/>
            <person name="Kim W."/>
        </authorList>
    </citation>
    <scope>NUCLEOTIDE SEQUENCE [LARGE SCALE GENOMIC DNA]</scope>
    <source>
        <tissue evidence="1">Muscle</tissue>
    </source>
</reference>
<evidence type="ECO:0000313" key="1">
    <source>
        <dbReference type="EMBL" id="MPC53775.1"/>
    </source>
</evidence>
<accession>A0A5B7G8J1</accession>
<keyword evidence="2" id="KW-1185">Reference proteome</keyword>
<dbReference type="EMBL" id="VSRR010011867">
    <property type="protein sequence ID" value="MPC53775.1"/>
    <property type="molecule type" value="Genomic_DNA"/>
</dbReference>
<gene>
    <name evidence="1" type="ORF">E2C01_047675</name>
</gene>
<name>A0A5B7G8J1_PORTR</name>
<sequence length="88" mass="9752">MRGRNSPQYTQVPRAKISLTSSCRHWRTLGGLQILESSVRGGMCPGERWGREDPPAGRPRLARPFSPVQLHPASKSVSHRILVTLGSH</sequence>
<dbReference type="AlphaFoldDB" id="A0A5B7G8J1"/>
<proteinExistence type="predicted"/>